<feature type="compositionally biased region" description="Basic residues" evidence="1">
    <location>
        <begin position="20"/>
        <end position="30"/>
    </location>
</feature>
<dbReference type="PANTHER" id="PTHR33703">
    <property type="entry name" value="OS07G0691300 PROTEIN"/>
    <property type="match status" value="1"/>
</dbReference>
<proteinExistence type="predicted"/>
<dbReference type="PANTHER" id="PTHR33703:SF16">
    <property type="entry name" value="OS05G0342100 PROTEIN"/>
    <property type="match status" value="1"/>
</dbReference>
<dbReference type="EMBL" id="JAKOGI010000246">
    <property type="protein sequence ID" value="KAJ8438654.1"/>
    <property type="molecule type" value="Genomic_DNA"/>
</dbReference>
<feature type="compositionally biased region" description="Basic residues" evidence="1">
    <location>
        <begin position="1"/>
        <end position="11"/>
    </location>
</feature>
<accession>A0A9Q1K919</accession>
<sequence>MENKRTSKKNHTNSPTMINPRRRRRSHSRKTLSNCLINFAEARREVAKALRRHRSAITATTAQYGCRLGRGLSYPIIDQMRSPSNSPSLSSSEGNCCCALVKAHVQGVAGPTCSTTGPSSVSGPTSILEALEFDERVITYDENSLAASYTWWAGFLESLDGKNNQQEMDEKPSLDHGPRILGQSHDLNFEMGEATFSRKPANFSPENLKNIMARDPQNENRAIIEALYRELAKGSSKNVVKHLATDLEWWFHGPPHCQHMMRVLTGESAQPGFQFEPRSVTPIDSDRVIAEGWEGAHAYWVHVWTLKGGLITQLREYFNTQVTVRDLRPRDSSWEVRPRPTLWQSQQPSRIARWSMPDLLLAL</sequence>
<comment type="caution">
    <text evidence="2">The sequence shown here is derived from an EMBL/GenBank/DDBJ whole genome shotgun (WGS) entry which is preliminary data.</text>
</comment>
<dbReference type="SUPFAM" id="SSF54427">
    <property type="entry name" value="NTF2-like"/>
    <property type="match status" value="1"/>
</dbReference>
<gene>
    <name evidence="2" type="ORF">Cgig2_016400</name>
</gene>
<evidence type="ECO:0008006" key="4">
    <source>
        <dbReference type="Google" id="ProtNLM"/>
    </source>
</evidence>
<dbReference type="Pfam" id="PF07107">
    <property type="entry name" value="WI12"/>
    <property type="match status" value="1"/>
</dbReference>
<dbReference type="OrthoDB" id="1922476at2759"/>
<evidence type="ECO:0000313" key="3">
    <source>
        <dbReference type="Proteomes" id="UP001153076"/>
    </source>
</evidence>
<reference evidence="2" key="1">
    <citation type="submission" date="2022-04" db="EMBL/GenBank/DDBJ databases">
        <title>Carnegiea gigantea Genome sequencing and assembly v2.</title>
        <authorList>
            <person name="Copetti D."/>
            <person name="Sanderson M.J."/>
            <person name="Burquez A."/>
            <person name="Wojciechowski M.F."/>
        </authorList>
    </citation>
    <scope>NUCLEOTIDE SEQUENCE</scope>
    <source>
        <strain evidence="2">SGP5-SGP5p</strain>
        <tissue evidence="2">Aerial part</tissue>
    </source>
</reference>
<evidence type="ECO:0000313" key="2">
    <source>
        <dbReference type="EMBL" id="KAJ8438654.1"/>
    </source>
</evidence>
<keyword evidence="3" id="KW-1185">Reference proteome</keyword>
<protein>
    <recommendedName>
        <fullName evidence="4">Wound-induced protein 1</fullName>
    </recommendedName>
</protein>
<organism evidence="2 3">
    <name type="scientific">Carnegiea gigantea</name>
    <dbReference type="NCBI Taxonomy" id="171969"/>
    <lineage>
        <taxon>Eukaryota</taxon>
        <taxon>Viridiplantae</taxon>
        <taxon>Streptophyta</taxon>
        <taxon>Embryophyta</taxon>
        <taxon>Tracheophyta</taxon>
        <taxon>Spermatophyta</taxon>
        <taxon>Magnoliopsida</taxon>
        <taxon>eudicotyledons</taxon>
        <taxon>Gunneridae</taxon>
        <taxon>Pentapetalae</taxon>
        <taxon>Caryophyllales</taxon>
        <taxon>Cactineae</taxon>
        <taxon>Cactaceae</taxon>
        <taxon>Cactoideae</taxon>
        <taxon>Echinocereeae</taxon>
        <taxon>Carnegiea</taxon>
    </lineage>
</organism>
<evidence type="ECO:0000256" key="1">
    <source>
        <dbReference type="SAM" id="MobiDB-lite"/>
    </source>
</evidence>
<dbReference type="Proteomes" id="UP001153076">
    <property type="component" value="Unassembled WGS sequence"/>
</dbReference>
<dbReference type="Gene3D" id="3.10.450.50">
    <property type="match status" value="1"/>
</dbReference>
<dbReference type="AlphaFoldDB" id="A0A9Q1K919"/>
<name>A0A9Q1K919_9CARY</name>
<dbReference type="InterPro" id="IPR009798">
    <property type="entry name" value="Wun1-like"/>
</dbReference>
<feature type="region of interest" description="Disordered" evidence="1">
    <location>
        <begin position="1"/>
        <end position="31"/>
    </location>
</feature>
<dbReference type="InterPro" id="IPR032710">
    <property type="entry name" value="NTF2-like_dom_sf"/>
</dbReference>